<evidence type="ECO:0000256" key="8">
    <source>
        <dbReference type="ARBA" id="ARBA00022989"/>
    </source>
</evidence>
<feature type="non-terminal residue" evidence="17">
    <location>
        <position position="1"/>
    </location>
</feature>
<evidence type="ECO:0000256" key="4">
    <source>
        <dbReference type="ARBA" id="ARBA00011182"/>
    </source>
</evidence>
<evidence type="ECO:0000259" key="15">
    <source>
        <dbReference type="Pfam" id="PF01545"/>
    </source>
</evidence>
<evidence type="ECO:0000256" key="11">
    <source>
        <dbReference type="ARBA" id="ARBA00034634"/>
    </source>
</evidence>
<accession>A0A430QBX4</accession>
<dbReference type="InterPro" id="IPR057659">
    <property type="entry name" value="CEP152_CC"/>
</dbReference>
<evidence type="ECO:0000256" key="2">
    <source>
        <dbReference type="ARBA" id="ARBA00004601"/>
    </source>
</evidence>
<comment type="subunit">
    <text evidence="4">Homooligomer.</text>
</comment>
<protein>
    <submittedName>
        <fullName evidence="17">Solute carrier family 30 (Zinc transporter), member 5/7</fullName>
    </submittedName>
</protein>
<feature type="transmembrane region" description="Helical" evidence="14">
    <location>
        <begin position="650"/>
        <end position="669"/>
    </location>
</feature>
<dbReference type="SUPFAM" id="SSF161111">
    <property type="entry name" value="Cation efflux protein transmembrane domain-like"/>
    <property type="match status" value="1"/>
</dbReference>
<dbReference type="Proteomes" id="UP000290809">
    <property type="component" value="Unassembled WGS sequence"/>
</dbReference>
<dbReference type="Pfam" id="PF25770">
    <property type="entry name" value="CC_CEP63-bind_CEP152"/>
    <property type="match status" value="1"/>
</dbReference>
<evidence type="ECO:0000313" key="17">
    <source>
        <dbReference type="EMBL" id="RTG85209.1"/>
    </source>
</evidence>
<dbReference type="GO" id="GO:0005385">
    <property type="term" value="F:zinc ion transmembrane transporter activity"/>
    <property type="evidence" value="ECO:0007669"/>
    <property type="project" value="InterPro"/>
</dbReference>
<feature type="domain" description="CEP152 CEP63 binding coiled coil" evidence="16">
    <location>
        <begin position="124"/>
        <end position="158"/>
    </location>
</feature>
<dbReference type="GO" id="GO:0006882">
    <property type="term" value="P:intracellular zinc ion homeostasis"/>
    <property type="evidence" value="ECO:0007669"/>
    <property type="project" value="InterPro"/>
</dbReference>
<keyword evidence="5" id="KW-0813">Transport</keyword>
<organism evidence="17 18">
    <name type="scientific">Schistosoma bovis</name>
    <name type="common">Blood fluke</name>
    <dbReference type="NCBI Taxonomy" id="6184"/>
    <lineage>
        <taxon>Eukaryota</taxon>
        <taxon>Metazoa</taxon>
        <taxon>Spiralia</taxon>
        <taxon>Lophotrochozoa</taxon>
        <taxon>Platyhelminthes</taxon>
        <taxon>Trematoda</taxon>
        <taxon>Digenea</taxon>
        <taxon>Strigeidida</taxon>
        <taxon>Schistosomatoidea</taxon>
        <taxon>Schistosomatidae</taxon>
        <taxon>Schistosoma</taxon>
    </lineage>
</organism>
<evidence type="ECO:0000259" key="16">
    <source>
        <dbReference type="Pfam" id="PF25770"/>
    </source>
</evidence>
<feature type="region of interest" description="Disordered" evidence="13">
    <location>
        <begin position="775"/>
        <end position="833"/>
    </location>
</feature>
<evidence type="ECO:0000256" key="12">
    <source>
        <dbReference type="ARBA" id="ARBA00046010"/>
    </source>
</evidence>
<comment type="catalytic activity">
    <reaction evidence="11">
        <text>Zn(2+)(in) = Zn(2+)(out)</text>
        <dbReference type="Rhea" id="RHEA:29351"/>
        <dbReference type="ChEBI" id="CHEBI:29105"/>
    </reaction>
</comment>
<evidence type="ECO:0000256" key="5">
    <source>
        <dbReference type="ARBA" id="ARBA00022448"/>
    </source>
</evidence>
<dbReference type="InterPro" id="IPR058533">
    <property type="entry name" value="Cation_efflux_TM"/>
</dbReference>
<dbReference type="STRING" id="6184.A0A430QBX4"/>
<feature type="transmembrane region" description="Helical" evidence="14">
    <location>
        <begin position="720"/>
        <end position="740"/>
    </location>
</feature>
<gene>
    <name evidence="17" type="ORF">DC041_0002280</name>
</gene>
<keyword evidence="8 14" id="KW-1133">Transmembrane helix</keyword>
<evidence type="ECO:0000256" key="13">
    <source>
        <dbReference type="SAM" id="MobiDB-lite"/>
    </source>
</evidence>
<dbReference type="AlphaFoldDB" id="A0A430QBX4"/>
<evidence type="ECO:0000256" key="1">
    <source>
        <dbReference type="ARBA" id="ARBA00004141"/>
    </source>
</evidence>
<evidence type="ECO:0000256" key="3">
    <source>
        <dbReference type="ARBA" id="ARBA00008873"/>
    </source>
</evidence>
<dbReference type="InterPro" id="IPR002524">
    <property type="entry name" value="Cation_efflux"/>
</dbReference>
<dbReference type="PANTHER" id="PTHR45755:SF4">
    <property type="entry name" value="ZINC TRANSPORTER 7"/>
    <property type="match status" value="1"/>
</dbReference>
<evidence type="ECO:0000313" key="18">
    <source>
        <dbReference type="Proteomes" id="UP000290809"/>
    </source>
</evidence>
<name>A0A430QBX4_SCHBO</name>
<keyword evidence="18" id="KW-1185">Reference proteome</keyword>
<evidence type="ECO:0000256" key="9">
    <source>
        <dbReference type="ARBA" id="ARBA00023065"/>
    </source>
</evidence>
<sequence>VSHIFNRNVNKKFSSENQFIFKCPDTLQCSSVDISTDKSDEILEQTSSNYCQKNVNYNYLKIRLSKMIGFEYQSVLGKIHLLVVNLDDTSKCVQKFNNPSLNNTNSTTYEQKSVQVSGLDAEYYHSIIKKIKADVLNYVELCQSRAAQTLHSELARVHRRACRQFTNQLRQALFEAGAPIFSTLKPGDFCNRTVDFANTTDSNFIKNKSCHVNKRSEGVGLSEASNENDFQAVTTSSPPNPHSELESLLHIIDEVCASTETKFYADTSTGLRLFNHQFSVSKSLPNDEIIPQNSISNTFMCNNDVKTISSHNTVTFTPYIVRECKQDQSLSMLHHCSHIEQNCDKKSSVETVPNQFSNQINKINSLLSGVSSSVCSNHLYSTENLPSNITFSVNSSTHIKSNDTNVYKPIPTPRTPRPAFVNVIDSSPKLAEGVHKSFLIHHLYELFVNFGLSDHKEQLNLLKMVENVNDQMPSHESSGNIPQRDWLFWMVYISTMHVIDFYMTSLVSGRLGSQSVTRLAKLTVVITSLIFSLFWSSSDSVEQFVSVDRNDILVNSFLLKHQMSVGVIVSVVCILYASDLLTADKSGHGPEGISSGHFIGYSMAGLPLFTAGQTPTHGTALLANSEEFGLWYHLRATFHGILTGQASRRIFAFLCLNLAFTFVELFYGVWTNSLGLISDGFHMLFDSAALVVGLYAAVVSHWKPTRIFSFGYNSAEILSGLVNALFLLVISGSVFINSIVRIHQPPDIKTDKLLAVSILGLLVNIVGVVALGHAHSHGGHGHSHGGHGHSHSGSHGHTHGGSSSGHCHNHEHGHSHSRNHSHSSNRSHSHHHDLKHAVEAHNEELHYGHTHGHQHHCGSHKSQKDEAGDANLRGVYLHVLADTLGSVSVIFSSFLVTNYGWNVADPICSMFIACVIGYSAMPLLNDTLCLLTLKVPDEFHSQLMVKKIKELIQNHFTSVSHLTIQIEKEEYEYHTQAMGLHLSVIGHYPKSFINSNVLMNGLTHHHHHDNTNHCGKYNCSSERMNLLSVKDI</sequence>
<evidence type="ECO:0000256" key="6">
    <source>
        <dbReference type="ARBA" id="ARBA00022692"/>
    </source>
</evidence>
<keyword evidence="7" id="KW-0864">Zinc transport</keyword>
<dbReference type="InterPro" id="IPR045316">
    <property type="entry name" value="Msc2-like"/>
</dbReference>
<dbReference type="NCBIfam" id="TIGR01297">
    <property type="entry name" value="CDF"/>
    <property type="match status" value="1"/>
</dbReference>
<dbReference type="GO" id="GO:1904257">
    <property type="term" value="P:zinc ion import into Golgi lumen"/>
    <property type="evidence" value="ECO:0007669"/>
    <property type="project" value="TreeGrafter"/>
</dbReference>
<dbReference type="PANTHER" id="PTHR45755">
    <property type="match status" value="1"/>
</dbReference>
<feature type="compositionally biased region" description="Basic residues" evidence="13">
    <location>
        <begin position="815"/>
        <end position="833"/>
    </location>
</feature>
<dbReference type="GO" id="GO:0005794">
    <property type="term" value="C:Golgi apparatus"/>
    <property type="evidence" value="ECO:0007669"/>
    <property type="project" value="UniProtKB-SubCell"/>
</dbReference>
<dbReference type="InterPro" id="IPR027469">
    <property type="entry name" value="Cation_efflux_TMD_sf"/>
</dbReference>
<comment type="subcellular location">
    <subcellularLocation>
        <location evidence="2">Golgi apparatus</location>
        <location evidence="2">trans-Golgi network</location>
    </subcellularLocation>
    <subcellularLocation>
        <location evidence="1">Membrane</location>
        <topology evidence="1">Multi-pass membrane protein</topology>
    </subcellularLocation>
</comment>
<proteinExistence type="inferred from homology"/>
<dbReference type="GO" id="GO:0016020">
    <property type="term" value="C:membrane"/>
    <property type="evidence" value="ECO:0007669"/>
    <property type="project" value="UniProtKB-SubCell"/>
</dbReference>
<comment type="function">
    <text evidence="12">Zinc ion transporter mediating zinc entry from the cytosol into the lumen of organelles along the secretory pathway. By contributing to zinc ion homeostasis within the early secretory pathway, regulates the activation and folding of enzymes like alkaline phosphatases.</text>
</comment>
<comment type="caution">
    <text evidence="17">The sequence shown here is derived from an EMBL/GenBank/DDBJ whole genome shotgun (WGS) entry which is preliminary data.</text>
</comment>
<keyword evidence="10 14" id="KW-0472">Membrane</keyword>
<comment type="similarity">
    <text evidence="3">Belongs to the cation diffusion facilitator (CDF) transporter (TC 2.A.4) family. SLC30A subfamily.</text>
</comment>
<evidence type="ECO:0000256" key="10">
    <source>
        <dbReference type="ARBA" id="ARBA00023136"/>
    </source>
</evidence>
<dbReference type="Pfam" id="PF01545">
    <property type="entry name" value="Cation_efflux"/>
    <property type="match status" value="1"/>
</dbReference>
<evidence type="ECO:0000256" key="7">
    <source>
        <dbReference type="ARBA" id="ARBA00022906"/>
    </source>
</evidence>
<feature type="transmembrane region" description="Helical" evidence="14">
    <location>
        <begin position="752"/>
        <end position="772"/>
    </location>
</feature>
<evidence type="ECO:0000256" key="14">
    <source>
        <dbReference type="SAM" id="Phobius"/>
    </source>
</evidence>
<reference evidence="17 18" key="1">
    <citation type="journal article" date="2019" name="PLoS Pathog.">
        <title>Genome sequence of the bovine parasite Schistosoma bovis Tanzania.</title>
        <authorList>
            <person name="Oey H."/>
            <person name="Zakrzewski M."/>
            <person name="Gobert G."/>
            <person name="Gravermann K."/>
            <person name="Stoye J."/>
            <person name="Jones M."/>
            <person name="Mcmanus D."/>
            <person name="Krause L."/>
        </authorList>
    </citation>
    <scope>NUCLEOTIDE SEQUENCE [LARGE SCALE GENOMIC DNA]</scope>
    <source>
        <strain evidence="17 18">TAN1997</strain>
    </source>
</reference>
<keyword evidence="7" id="KW-0862">Zinc</keyword>
<keyword evidence="6 14" id="KW-0812">Transmembrane</keyword>
<feature type="transmembrane region" description="Helical" evidence="14">
    <location>
        <begin position="681"/>
        <end position="699"/>
    </location>
</feature>
<dbReference type="EMBL" id="QMKO01002016">
    <property type="protein sequence ID" value="RTG85209.1"/>
    <property type="molecule type" value="Genomic_DNA"/>
</dbReference>
<feature type="domain" description="Cation efflux protein transmembrane" evidence="15">
    <location>
        <begin position="650"/>
        <end position="929"/>
    </location>
</feature>
<keyword evidence="9" id="KW-0406">Ion transport</keyword>
<dbReference type="Gene3D" id="1.20.1510.10">
    <property type="entry name" value="Cation efflux protein transmembrane domain"/>
    <property type="match status" value="1"/>
</dbReference>
<feature type="compositionally biased region" description="Basic residues" evidence="13">
    <location>
        <begin position="775"/>
        <end position="798"/>
    </location>
</feature>
<dbReference type="GO" id="GO:0031410">
    <property type="term" value="C:cytoplasmic vesicle"/>
    <property type="evidence" value="ECO:0007669"/>
    <property type="project" value="TreeGrafter"/>
</dbReference>